<reference evidence="2 3" key="1">
    <citation type="journal article" date="2008" name="BMC Genomics">
        <title>The missing link: Bordetella petrii is endowed with both the metabolic versatility of environmental bacteria and virulence traits of pathogenic Bordetellae.</title>
        <authorList>
            <person name="Gross R."/>
            <person name="Guzman C.A."/>
            <person name="Sebaihia M."/>
            <person name="Martins Dos Santos V.A."/>
            <person name="Pieper D.H."/>
            <person name="Koebnik R."/>
            <person name="Lechner M."/>
            <person name="Bartels D."/>
            <person name="Buhrmester J."/>
            <person name="Choudhuri J.V."/>
            <person name="Ebensen T."/>
            <person name="Gaigalat L."/>
            <person name="Herrmann S."/>
            <person name="Khachane A.N."/>
            <person name="Larisch C."/>
            <person name="Link S."/>
            <person name="Linke B."/>
            <person name="Meyer F."/>
            <person name="Mormann S."/>
            <person name="Nakunst D."/>
            <person name="Rueckert C."/>
            <person name="Schneiker-Bekel S."/>
            <person name="Schulze K."/>
            <person name="Vorhoelter F.J."/>
            <person name="Yevsa T."/>
            <person name="Engle J.T."/>
            <person name="Goldman W.E."/>
            <person name="Puehler A."/>
            <person name="Goebel U.B."/>
            <person name="Goesmann A."/>
            <person name="Bloecker H."/>
            <person name="Kaiser O."/>
            <person name="Martinez-Arias R."/>
        </authorList>
    </citation>
    <scope>NUCLEOTIDE SEQUENCE [LARGE SCALE GENOMIC DNA]</scope>
    <source>
        <strain evidence="3">ATCC BAA-461 / DSM 12804 / CCUG 43448 / CIP 107267 / Se-1111R</strain>
    </source>
</reference>
<dbReference type="eggNOG" id="ENOG503325B">
    <property type="taxonomic scope" value="Bacteria"/>
</dbReference>
<dbReference type="Pfam" id="PF20104">
    <property type="entry name" value="DUF6494"/>
    <property type="match status" value="1"/>
</dbReference>
<name>A9IBQ8_BORPD</name>
<accession>A9IBQ8</accession>
<dbReference type="Proteomes" id="UP000001225">
    <property type="component" value="Chromosome"/>
</dbReference>
<protein>
    <submittedName>
        <fullName evidence="2">Uncharacterized protein</fullName>
    </submittedName>
</protein>
<feature type="compositionally biased region" description="Basic and acidic residues" evidence="1">
    <location>
        <begin position="18"/>
        <end position="31"/>
    </location>
</feature>
<organism evidence="2 3">
    <name type="scientific">Bordetella petrii (strain ATCC BAA-461 / DSM 12804 / CCUG 43448 / CIP 107267 / Se-1111R)</name>
    <dbReference type="NCBI Taxonomy" id="340100"/>
    <lineage>
        <taxon>Bacteria</taxon>
        <taxon>Pseudomonadati</taxon>
        <taxon>Pseudomonadota</taxon>
        <taxon>Betaproteobacteria</taxon>
        <taxon>Burkholderiales</taxon>
        <taxon>Alcaligenaceae</taxon>
        <taxon>Bordetella</taxon>
    </lineage>
</organism>
<dbReference type="InterPro" id="IPR045471">
    <property type="entry name" value="DUF6494"/>
</dbReference>
<dbReference type="AlphaFoldDB" id="A9IBQ8"/>
<keyword evidence="3" id="KW-1185">Reference proteome</keyword>
<evidence type="ECO:0000313" key="3">
    <source>
        <dbReference type="Proteomes" id="UP000001225"/>
    </source>
</evidence>
<evidence type="ECO:0000256" key="1">
    <source>
        <dbReference type="SAM" id="MobiDB-lite"/>
    </source>
</evidence>
<gene>
    <name evidence="2" type="ordered locus">Bpet1137</name>
</gene>
<dbReference type="EMBL" id="AM902716">
    <property type="protein sequence ID" value="CAP41471.1"/>
    <property type="molecule type" value="Genomic_DNA"/>
</dbReference>
<sequence length="102" mass="10998">MSGAAGQMANRCNPYESRPVEKGERAKGHLEEGIMNEETFNLSLRKFLKMVGVSSQNEIEKAVASALAEKAITGNEKLPATMTLEIAGVKLNVTFEGTIALE</sequence>
<dbReference type="KEGG" id="bpt:Bpet1137"/>
<evidence type="ECO:0000313" key="2">
    <source>
        <dbReference type="EMBL" id="CAP41471.1"/>
    </source>
</evidence>
<feature type="region of interest" description="Disordered" evidence="1">
    <location>
        <begin position="1"/>
        <end position="31"/>
    </location>
</feature>
<proteinExistence type="predicted"/>